<keyword evidence="1" id="KW-0805">Transcription regulation</keyword>
<evidence type="ECO:0000256" key="3">
    <source>
        <dbReference type="ARBA" id="ARBA00023163"/>
    </source>
</evidence>
<evidence type="ECO:0000256" key="1">
    <source>
        <dbReference type="ARBA" id="ARBA00023015"/>
    </source>
</evidence>
<organism evidence="4 5">
    <name type="scientific">Agrobacterium tumefaciens str. Kerr 14</name>
    <dbReference type="NCBI Taxonomy" id="1183424"/>
    <lineage>
        <taxon>Bacteria</taxon>
        <taxon>Pseudomonadati</taxon>
        <taxon>Pseudomonadota</taxon>
        <taxon>Alphaproteobacteria</taxon>
        <taxon>Hyphomicrobiales</taxon>
        <taxon>Rhizobiaceae</taxon>
        <taxon>Rhizobium/Agrobacterium group</taxon>
        <taxon>Agrobacterium</taxon>
        <taxon>Agrobacterium tumefaciens complex</taxon>
    </lineage>
</organism>
<dbReference type="Proteomes" id="UP000191897">
    <property type="component" value="Unassembled WGS sequence"/>
</dbReference>
<dbReference type="SUPFAM" id="SSF48008">
    <property type="entry name" value="GntR ligand-binding domain-like"/>
    <property type="match status" value="1"/>
</dbReference>
<accession>A0A1S7S7G4</accession>
<evidence type="ECO:0000256" key="2">
    <source>
        <dbReference type="ARBA" id="ARBA00023125"/>
    </source>
</evidence>
<dbReference type="AlphaFoldDB" id="A0A1S7S7G4"/>
<keyword evidence="3" id="KW-0804">Transcription</keyword>
<keyword evidence="2" id="KW-0238">DNA-binding</keyword>
<dbReference type="GO" id="GO:0003677">
    <property type="term" value="F:DNA binding"/>
    <property type="evidence" value="ECO:0007669"/>
    <property type="project" value="UniProtKB-KW"/>
</dbReference>
<dbReference type="InterPro" id="IPR008920">
    <property type="entry name" value="TF_FadR/GntR_C"/>
</dbReference>
<sequence>MLSKIVARLSLVIVLYEEEKKDDCGADSHRMIVTALNAKDLGKAQQSMDRHLADIEGRVRLAEGQGDRAHLHSGVGELS</sequence>
<gene>
    <name evidence="4" type="ORF">AGR4C_Lc90155</name>
</gene>
<dbReference type="Gene3D" id="1.20.120.530">
    <property type="entry name" value="GntR ligand-binding domain-like"/>
    <property type="match status" value="1"/>
</dbReference>
<reference evidence="4 5" key="1">
    <citation type="submission" date="2016-01" db="EMBL/GenBank/DDBJ databases">
        <authorList>
            <person name="Oliw E.H."/>
        </authorList>
    </citation>
    <scope>NUCLEOTIDE SEQUENCE [LARGE SCALE GENOMIC DNA]</scope>
    <source>
        <strain evidence="4 5">Kerr 14</strain>
    </source>
</reference>
<dbReference type="EMBL" id="FBWC01000031">
    <property type="protein sequence ID" value="CUX63922.1"/>
    <property type="molecule type" value="Genomic_DNA"/>
</dbReference>
<proteinExistence type="predicted"/>
<evidence type="ECO:0000313" key="5">
    <source>
        <dbReference type="Proteomes" id="UP000191897"/>
    </source>
</evidence>
<evidence type="ECO:0000313" key="4">
    <source>
        <dbReference type="EMBL" id="CUX63922.1"/>
    </source>
</evidence>
<name>A0A1S7S7G4_AGRTU</name>
<protein>
    <submittedName>
        <fullName evidence="4">Transcriptional regulator protein</fullName>
    </submittedName>
</protein>